<dbReference type="Gene3D" id="1.10.10.10">
    <property type="entry name" value="Winged helix-like DNA-binding domain superfamily/Winged helix DNA-binding domain"/>
    <property type="match status" value="1"/>
</dbReference>
<dbReference type="PANTHER" id="PTHR18964:SF173">
    <property type="entry name" value="GLUCOKINASE"/>
    <property type="match status" value="1"/>
</dbReference>
<comment type="similarity">
    <text evidence="1">Belongs to the ROK (NagC/XylR) family.</text>
</comment>
<dbReference type="PROSITE" id="PS01125">
    <property type="entry name" value="ROK"/>
    <property type="match status" value="1"/>
</dbReference>
<keyword evidence="3" id="KW-1185">Reference proteome</keyword>
<dbReference type="InterPro" id="IPR036390">
    <property type="entry name" value="WH_DNA-bd_sf"/>
</dbReference>
<evidence type="ECO:0000313" key="3">
    <source>
        <dbReference type="Proteomes" id="UP000076794"/>
    </source>
</evidence>
<accession>A0A168E582</accession>
<dbReference type="Pfam" id="PF00480">
    <property type="entry name" value="ROK"/>
    <property type="match status" value="1"/>
</dbReference>
<proteinExistence type="inferred from homology"/>
<dbReference type="SUPFAM" id="SSF46785">
    <property type="entry name" value="Winged helix' DNA-binding domain"/>
    <property type="match status" value="1"/>
</dbReference>
<dbReference type="InterPro" id="IPR000600">
    <property type="entry name" value="ROK"/>
</dbReference>
<dbReference type="Gene3D" id="3.30.420.40">
    <property type="match status" value="2"/>
</dbReference>
<dbReference type="SUPFAM" id="SSF53067">
    <property type="entry name" value="Actin-like ATPase domain"/>
    <property type="match status" value="1"/>
</dbReference>
<dbReference type="PATRIC" id="fig|1300344.3.peg.31"/>
<name>A0A168E582_9MICO</name>
<protein>
    <submittedName>
        <fullName evidence="2">N-acetylglucosamine repressor</fullName>
    </submittedName>
</protein>
<evidence type="ECO:0000313" key="2">
    <source>
        <dbReference type="EMBL" id="ANC29631.1"/>
    </source>
</evidence>
<dbReference type="EMBL" id="CP014209">
    <property type="protein sequence ID" value="ANC29631.1"/>
    <property type="molecule type" value="Genomic_DNA"/>
</dbReference>
<dbReference type="InterPro" id="IPR036388">
    <property type="entry name" value="WH-like_DNA-bd_sf"/>
</dbReference>
<dbReference type="STRING" id="1300344.I598_0032"/>
<dbReference type="PANTHER" id="PTHR18964">
    <property type="entry name" value="ROK (REPRESSOR, ORF, KINASE) FAMILY"/>
    <property type="match status" value="1"/>
</dbReference>
<sequence>MYLGQSKCGPKESWFTVLMEGLAKFPPRPTGAGEMFQLFRDGEPRTRASLVAETGQSRSTVAARIDALCGVGLLTPAGEASSTGGRPPSTFAFDPRSRIVVGVDLGATHARIAVTDLAAVPVSVLDEPLSIADGPQHVLGWVADTAAKLVAQAGRHLTDLAGIGIGLPGPVDHTTGRPVNPPIMPGWDGTDVPAALHARLGAPVLVDNDVNVMSLGEHRTICPEVDDLLFVKVATGIGAGVIMDGHLRRGAQGAAGDLGHVTVPGAEDIPCRCGNTGCLEAVAGGLAIVQRLRDLGADVHGTPDIVDLVRSGDVAAGQAVRQAGRDIGAVLAASVSLLNPARIVVGGVLAGAGEHLMAGIREIVYQRSLPLATQHLRIVPSGAGAQAGVIGAATLVTEQYLSPHNVDTLVSAQEDS</sequence>
<dbReference type="InterPro" id="IPR049874">
    <property type="entry name" value="ROK_cs"/>
</dbReference>
<dbReference type="Proteomes" id="UP000076794">
    <property type="component" value="Chromosome"/>
</dbReference>
<evidence type="ECO:0000256" key="1">
    <source>
        <dbReference type="ARBA" id="ARBA00006479"/>
    </source>
</evidence>
<reference evidence="2 3" key="1">
    <citation type="submission" date="2016-01" db="EMBL/GenBank/DDBJ databases">
        <title>Complete genome sequence of a soil Actinobacterium, Isoptericola dokdonensis DS-3.</title>
        <authorList>
            <person name="Kwon S.-K."/>
            <person name="Kim J.F."/>
        </authorList>
    </citation>
    <scope>NUCLEOTIDE SEQUENCE [LARGE SCALE GENOMIC DNA]</scope>
    <source>
        <strain evidence="2 3">DS-3</strain>
    </source>
</reference>
<dbReference type="KEGG" id="ido:I598_0032"/>
<organism evidence="2 3">
    <name type="scientific">Isoptericola dokdonensis DS-3</name>
    <dbReference type="NCBI Taxonomy" id="1300344"/>
    <lineage>
        <taxon>Bacteria</taxon>
        <taxon>Bacillati</taxon>
        <taxon>Actinomycetota</taxon>
        <taxon>Actinomycetes</taxon>
        <taxon>Micrococcales</taxon>
        <taxon>Promicromonosporaceae</taxon>
        <taxon>Isoptericola</taxon>
    </lineage>
</organism>
<gene>
    <name evidence="2" type="primary">nagC_1</name>
    <name evidence="2" type="ORF">I598_0032</name>
</gene>
<dbReference type="InterPro" id="IPR043129">
    <property type="entry name" value="ATPase_NBD"/>
</dbReference>
<dbReference type="AlphaFoldDB" id="A0A168E582"/>